<accession>A0A1G2G266</accession>
<reference evidence="1 2" key="1">
    <citation type="journal article" date="2016" name="Nat. Commun.">
        <title>Thousands of microbial genomes shed light on interconnected biogeochemical processes in an aquifer system.</title>
        <authorList>
            <person name="Anantharaman K."/>
            <person name="Brown C.T."/>
            <person name="Hug L.A."/>
            <person name="Sharon I."/>
            <person name="Castelle C.J."/>
            <person name="Probst A.J."/>
            <person name="Thomas B.C."/>
            <person name="Singh A."/>
            <person name="Wilkins M.J."/>
            <person name="Karaoz U."/>
            <person name="Brodie E.L."/>
            <person name="Williams K.H."/>
            <person name="Hubbard S.S."/>
            <person name="Banfield J.F."/>
        </authorList>
    </citation>
    <scope>NUCLEOTIDE SEQUENCE [LARGE SCALE GENOMIC DNA]</scope>
</reference>
<dbReference type="AlphaFoldDB" id="A0A1G2G266"/>
<comment type="caution">
    <text evidence="1">The sequence shown here is derived from an EMBL/GenBank/DDBJ whole genome shotgun (WGS) entry which is preliminary data.</text>
</comment>
<protein>
    <submittedName>
        <fullName evidence="1">Uncharacterized protein</fullName>
    </submittedName>
</protein>
<evidence type="ECO:0000313" key="2">
    <source>
        <dbReference type="Proteomes" id="UP000177480"/>
    </source>
</evidence>
<dbReference type="EMBL" id="MHNK01000003">
    <property type="protein sequence ID" value="OGZ44413.1"/>
    <property type="molecule type" value="Genomic_DNA"/>
</dbReference>
<evidence type="ECO:0000313" key="1">
    <source>
        <dbReference type="EMBL" id="OGZ44413.1"/>
    </source>
</evidence>
<organism evidence="1 2">
    <name type="scientific">Candidatus Ryanbacteria bacterium RIFCSPHIGHO2_01_FULL_45_22</name>
    <dbReference type="NCBI Taxonomy" id="1802114"/>
    <lineage>
        <taxon>Bacteria</taxon>
        <taxon>Candidatus Ryaniibacteriota</taxon>
    </lineage>
</organism>
<sequence length="138" mass="15265">MRKILIAFAILAGVISTGFIGMGAVALLCARSQWFDSPESAICSFANAPFQALYERTEGRPDPLRPDIAVIILYEFLKEQKLVSAEAGSSLYCGDNDFQEDSNNYYFVCSVLQENGHRVTIGRYSVDKYTGDVGHKQP</sequence>
<dbReference type="STRING" id="1802114.A2719_04435"/>
<dbReference type="Proteomes" id="UP000177480">
    <property type="component" value="Unassembled WGS sequence"/>
</dbReference>
<gene>
    <name evidence="1" type="ORF">A2719_04435</name>
</gene>
<proteinExistence type="predicted"/>
<name>A0A1G2G266_9BACT</name>